<evidence type="ECO:0000256" key="4">
    <source>
        <dbReference type="ARBA" id="ARBA00022989"/>
    </source>
</evidence>
<organism evidence="8 9">
    <name type="scientific">Oidiodendron maius (strain Zn)</name>
    <dbReference type="NCBI Taxonomy" id="913774"/>
    <lineage>
        <taxon>Eukaryota</taxon>
        <taxon>Fungi</taxon>
        <taxon>Dikarya</taxon>
        <taxon>Ascomycota</taxon>
        <taxon>Pezizomycotina</taxon>
        <taxon>Leotiomycetes</taxon>
        <taxon>Leotiomycetes incertae sedis</taxon>
        <taxon>Myxotrichaceae</taxon>
        <taxon>Oidiodendron</taxon>
    </lineage>
</organism>
<dbReference type="InParanoid" id="A0A0C3GX00"/>
<accession>A0A0C3GX00</accession>
<feature type="transmembrane region" description="Helical" evidence="6">
    <location>
        <begin position="275"/>
        <end position="301"/>
    </location>
</feature>
<feature type="transmembrane region" description="Helical" evidence="6">
    <location>
        <begin position="307"/>
        <end position="326"/>
    </location>
</feature>
<proteinExistence type="inferred from homology"/>
<dbReference type="InterPro" id="IPR050360">
    <property type="entry name" value="MFS_Sugar_Transporters"/>
</dbReference>
<feature type="domain" description="Major facilitator superfamily (MFS) profile" evidence="7">
    <location>
        <begin position="20"/>
        <end position="460"/>
    </location>
</feature>
<dbReference type="OrthoDB" id="2544694at2759"/>
<feature type="transmembrane region" description="Helical" evidence="6">
    <location>
        <begin position="156"/>
        <end position="175"/>
    </location>
</feature>
<evidence type="ECO:0000259" key="7">
    <source>
        <dbReference type="PROSITE" id="PS50850"/>
    </source>
</evidence>
<keyword evidence="4 6" id="KW-1133">Transmembrane helix</keyword>
<dbReference type="InterPro" id="IPR036259">
    <property type="entry name" value="MFS_trans_sf"/>
</dbReference>
<dbReference type="GO" id="GO:0016020">
    <property type="term" value="C:membrane"/>
    <property type="evidence" value="ECO:0007669"/>
    <property type="project" value="UniProtKB-SubCell"/>
</dbReference>
<dbReference type="PROSITE" id="PS50850">
    <property type="entry name" value="MFS"/>
    <property type="match status" value="1"/>
</dbReference>
<protein>
    <recommendedName>
        <fullName evidence="7">Major facilitator superfamily (MFS) profile domain-containing protein</fullName>
    </recommendedName>
</protein>
<evidence type="ECO:0000256" key="5">
    <source>
        <dbReference type="ARBA" id="ARBA00023136"/>
    </source>
</evidence>
<dbReference type="InterPro" id="IPR020846">
    <property type="entry name" value="MFS_dom"/>
</dbReference>
<evidence type="ECO:0000256" key="1">
    <source>
        <dbReference type="ARBA" id="ARBA00004141"/>
    </source>
</evidence>
<keyword evidence="3 6" id="KW-0812">Transmembrane</keyword>
<evidence type="ECO:0000256" key="6">
    <source>
        <dbReference type="SAM" id="Phobius"/>
    </source>
</evidence>
<comment type="similarity">
    <text evidence="2">Belongs to the major facilitator superfamily. Sugar transporter (TC 2.A.1.1) family.</text>
</comment>
<dbReference type="Proteomes" id="UP000054321">
    <property type="component" value="Unassembled WGS sequence"/>
</dbReference>
<dbReference type="FunFam" id="1.20.1250.20:FF:000078">
    <property type="entry name" value="MFS maltose transporter, putative"/>
    <property type="match status" value="1"/>
</dbReference>
<reference evidence="8 9" key="1">
    <citation type="submission" date="2014-04" db="EMBL/GenBank/DDBJ databases">
        <authorList>
            <consortium name="DOE Joint Genome Institute"/>
            <person name="Kuo A."/>
            <person name="Martino E."/>
            <person name="Perotto S."/>
            <person name="Kohler A."/>
            <person name="Nagy L.G."/>
            <person name="Floudas D."/>
            <person name="Copeland A."/>
            <person name="Barry K.W."/>
            <person name="Cichocki N."/>
            <person name="Veneault-Fourrey C."/>
            <person name="LaButti K."/>
            <person name="Lindquist E.A."/>
            <person name="Lipzen A."/>
            <person name="Lundell T."/>
            <person name="Morin E."/>
            <person name="Murat C."/>
            <person name="Sun H."/>
            <person name="Tunlid A."/>
            <person name="Henrissat B."/>
            <person name="Grigoriev I.V."/>
            <person name="Hibbett D.S."/>
            <person name="Martin F."/>
            <person name="Nordberg H.P."/>
            <person name="Cantor M.N."/>
            <person name="Hua S.X."/>
        </authorList>
    </citation>
    <scope>NUCLEOTIDE SEQUENCE [LARGE SCALE GENOMIC DNA]</scope>
    <source>
        <strain evidence="8 9">Zn</strain>
    </source>
</reference>
<reference evidence="9" key="2">
    <citation type="submission" date="2015-01" db="EMBL/GenBank/DDBJ databases">
        <title>Evolutionary Origins and Diversification of the Mycorrhizal Mutualists.</title>
        <authorList>
            <consortium name="DOE Joint Genome Institute"/>
            <consortium name="Mycorrhizal Genomics Consortium"/>
            <person name="Kohler A."/>
            <person name="Kuo A."/>
            <person name="Nagy L.G."/>
            <person name="Floudas D."/>
            <person name="Copeland A."/>
            <person name="Barry K.W."/>
            <person name="Cichocki N."/>
            <person name="Veneault-Fourrey C."/>
            <person name="LaButti K."/>
            <person name="Lindquist E.A."/>
            <person name="Lipzen A."/>
            <person name="Lundell T."/>
            <person name="Morin E."/>
            <person name="Murat C."/>
            <person name="Riley R."/>
            <person name="Ohm R."/>
            <person name="Sun H."/>
            <person name="Tunlid A."/>
            <person name="Henrissat B."/>
            <person name="Grigoriev I.V."/>
            <person name="Hibbett D.S."/>
            <person name="Martin F."/>
        </authorList>
    </citation>
    <scope>NUCLEOTIDE SEQUENCE [LARGE SCALE GENOMIC DNA]</scope>
    <source>
        <strain evidence="9">Zn</strain>
    </source>
</reference>
<evidence type="ECO:0000313" key="8">
    <source>
        <dbReference type="EMBL" id="KIM95784.1"/>
    </source>
</evidence>
<dbReference type="Gene3D" id="1.20.1250.20">
    <property type="entry name" value="MFS general substrate transporter like domains"/>
    <property type="match status" value="1"/>
</dbReference>
<feature type="transmembrane region" description="Helical" evidence="6">
    <location>
        <begin position="438"/>
        <end position="456"/>
    </location>
</feature>
<dbReference type="PANTHER" id="PTHR48022:SF27">
    <property type="entry name" value="MAJOR FACILITATOR SUPERFAMILY (MFS) PROFILE DOMAIN-CONTAINING PROTEIN"/>
    <property type="match status" value="1"/>
</dbReference>
<dbReference type="PANTHER" id="PTHR48022">
    <property type="entry name" value="PLASTIDIC GLUCOSE TRANSPORTER 4"/>
    <property type="match status" value="1"/>
</dbReference>
<evidence type="ECO:0000313" key="9">
    <source>
        <dbReference type="Proteomes" id="UP000054321"/>
    </source>
</evidence>
<feature type="transmembrane region" description="Helical" evidence="6">
    <location>
        <begin position="338"/>
        <end position="358"/>
    </location>
</feature>
<dbReference type="SUPFAM" id="SSF103473">
    <property type="entry name" value="MFS general substrate transporter"/>
    <property type="match status" value="1"/>
</dbReference>
<dbReference type="GO" id="GO:0005351">
    <property type="term" value="F:carbohydrate:proton symporter activity"/>
    <property type="evidence" value="ECO:0007669"/>
    <property type="project" value="TreeGrafter"/>
</dbReference>
<feature type="transmembrane region" description="Helical" evidence="6">
    <location>
        <begin position="12"/>
        <end position="30"/>
    </location>
</feature>
<dbReference type="InterPro" id="IPR005828">
    <property type="entry name" value="MFS_sugar_transport-like"/>
</dbReference>
<name>A0A0C3GX00_OIDMZ</name>
<feature type="transmembrane region" description="Helical" evidence="6">
    <location>
        <begin position="70"/>
        <end position="90"/>
    </location>
</feature>
<dbReference type="Pfam" id="PF00083">
    <property type="entry name" value="Sugar_tr"/>
    <property type="match status" value="1"/>
</dbReference>
<evidence type="ECO:0000256" key="3">
    <source>
        <dbReference type="ARBA" id="ARBA00022692"/>
    </source>
</evidence>
<dbReference type="EMBL" id="KN832886">
    <property type="protein sequence ID" value="KIM95784.1"/>
    <property type="molecule type" value="Genomic_DNA"/>
</dbReference>
<gene>
    <name evidence="8" type="ORF">OIDMADRAFT_133365</name>
</gene>
<keyword evidence="5 6" id="KW-0472">Membrane</keyword>
<feature type="transmembrane region" description="Helical" evidence="6">
    <location>
        <begin position="187"/>
        <end position="208"/>
    </location>
</feature>
<feature type="transmembrane region" description="Helical" evidence="6">
    <location>
        <begin position="364"/>
        <end position="386"/>
    </location>
</feature>
<evidence type="ECO:0000256" key="2">
    <source>
        <dbReference type="ARBA" id="ARBA00010992"/>
    </source>
</evidence>
<feature type="transmembrane region" description="Helical" evidence="6">
    <location>
        <begin position="122"/>
        <end position="144"/>
    </location>
</feature>
<feature type="transmembrane region" description="Helical" evidence="6">
    <location>
        <begin position="407"/>
        <end position="426"/>
    </location>
</feature>
<sequence length="501" mass="53800">MSSLERIRGKGAVNFTLLLSCFSVACATFLNGFDNVVLSPIAGLPAFVLKYQGIDAATQSPILTAYNQNLIFALPYVGSICGSLAAPLVLSFCGRKWTLMAAYALSLGMVFLQLFAPTLTCFVIGRLGNLTAIGIIYVTAPLYLSEVVPPHLRGAAVATLNITVYVAGLVATIVVNETEKLGGSLTYKIPLAVQCGIPGALIAMTVFLPESPLWLVSQHRIEDARKSLRKLRRWSNTQVDHELQILGTVDWAQRSLVAGSNFWQIFNQTNISRTLFIGAFSCGAYLSGVLISTTYITIFLIELGTGSPFTITVVAIAMNLAGAIVAPFIMDRFGRRPVALAGIALMLAIDVIAGSLAFRPTQSALRGIVGLCCLFNFVWAATYGPLSMLVPTEIATPKLRDFTMSYVSVWIFITGLIANFVLPHLTAQDAANLGAKTYLVFAGCMAIWLVLTYFGLPETAGRTFAEIDQMYAAKIPMSKFEAAISEVGEAVELGEVANGTQ</sequence>
<feature type="transmembrane region" description="Helical" evidence="6">
    <location>
        <begin position="97"/>
        <end position="116"/>
    </location>
</feature>
<dbReference type="PROSITE" id="PS51257">
    <property type="entry name" value="PROKAR_LIPOPROTEIN"/>
    <property type="match status" value="1"/>
</dbReference>
<dbReference type="HOGENOM" id="CLU_001265_30_1_1"/>
<keyword evidence="9" id="KW-1185">Reference proteome</keyword>
<comment type="subcellular location">
    <subcellularLocation>
        <location evidence="1">Membrane</location>
        <topology evidence="1">Multi-pass membrane protein</topology>
    </subcellularLocation>
</comment>
<dbReference type="AlphaFoldDB" id="A0A0C3GX00"/>